<organism evidence="1">
    <name type="scientific">Arundo donax</name>
    <name type="common">Giant reed</name>
    <name type="synonym">Donax arundinaceus</name>
    <dbReference type="NCBI Taxonomy" id="35708"/>
    <lineage>
        <taxon>Eukaryota</taxon>
        <taxon>Viridiplantae</taxon>
        <taxon>Streptophyta</taxon>
        <taxon>Embryophyta</taxon>
        <taxon>Tracheophyta</taxon>
        <taxon>Spermatophyta</taxon>
        <taxon>Magnoliopsida</taxon>
        <taxon>Liliopsida</taxon>
        <taxon>Poales</taxon>
        <taxon>Poaceae</taxon>
        <taxon>PACMAD clade</taxon>
        <taxon>Arundinoideae</taxon>
        <taxon>Arundineae</taxon>
        <taxon>Arundo</taxon>
    </lineage>
</organism>
<name>A0A0A9BA24_ARUDO</name>
<dbReference type="AlphaFoldDB" id="A0A0A9BA24"/>
<sequence length="29" mass="3569">MTIHHEQVHEACNMFSYFYVFFYSIRNGP</sequence>
<protein>
    <submittedName>
        <fullName evidence="1">Uncharacterized protein</fullName>
    </submittedName>
</protein>
<accession>A0A0A9BA24</accession>
<dbReference type="EMBL" id="GBRH01239825">
    <property type="protein sequence ID" value="JAD58070.1"/>
    <property type="molecule type" value="Transcribed_RNA"/>
</dbReference>
<reference evidence="1" key="1">
    <citation type="submission" date="2014-09" db="EMBL/GenBank/DDBJ databases">
        <authorList>
            <person name="Magalhaes I.L.F."/>
            <person name="Oliveira U."/>
            <person name="Santos F.R."/>
            <person name="Vidigal T.H.D.A."/>
            <person name="Brescovit A.D."/>
            <person name="Santos A.J."/>
        </authorList>
    </citation>
    <scope>NUCLEOTIDE SEQUENCE</scope>
    <source>
        <tissue evidence="1">Shoot tissue taken approximately 20 cm above the soil surface</tissue>
    </source>
</reference>
<reference evidence="1" key="2">
    <citation type="journal article" date="2015" name="Data Brief">
        <title>Shoot transcriptome of the giant reed, Arundo donax.</title>
        <authorList>
            <person name="Barrero R.A."/>
            <person name="Guerrero F.D."/>
            <person name="Moolhuijzen P."/>
            <person name="Goolsby J.A."/>
            <person name="Tidwell J."/>
            <person name="Bellgard S.E."/>
            <person name="Bellgard M.I."/>
        </authorList>
    </citation>
    <scope>NUCLEOTIDE SEQUENCE</scope>
    <source>
        <tissue evidence="1">Shoot tissue taken approximately 20 cm above the soil surface</tissue>
    </source>
</reference>
<evidence type="ECO:0000313" key="1">
    <source>
        <dbReference type="EMBL" id="JAD58070.1"/>
    </source>
</evidence>
<proteinExistence type="predicted"/>